<evidence type="ECO:0000256" key="11">
    <source>
        <dbReference type="PROSITE-ProRule" id="PRU00277"/>
    </source>
</evidence>
<dbReference type="InterPro" id="IPR014001">
    <property type="entry name" value="Helicase_ATP-bd"/>
</dbReference>
<feature type="compositionally biased region" description="Basic and acidic residues" evidence="13">
    <location>
        <begin position="30"/>
        <end position="42"/>
    </location>
</feature>
<feature type="region of interest" description="Disordered" evidence="13">
    <location>
        <begin position="1868"/>
        <end position="1907"/>
    </location>
</feature>
<dbReference type="Gene3D" id="3.10.50.40">
    <property type="match status" value="1"/>
</dbReference>
<keyword evidence="4" id="KW-0698">rRNA processing</keyword>
<comment type="subcellular location">
    <subcellularLocation>
        <location evidence="1">Nucleus</location>
        <location evidence="1">Nucleolus</location>
    </subcellularLocation>
</comment>
<name>A0A7J6NWH2_PEROL</name>
<dbReference type="PROSITE" id="PS51194">
    <property type="entry name" value="HELICASE_CTER"/>
    <property type="match status" value="1"/>
</dbReference>
<dbReference type="InterPro" id="IPR044742">
    <property type="entry name" value="DEAD/DEAH_RhlB"/>
</dbReference>
<feature type="region of interest" description="Disordered" evidence="13">
    <location>
        <begin position="592"/>
        <end position="753"/>
    </location>
</feature>
<evidence type="ECO:0000256" key="6">
    <source>
        <dbReference type="ARBA" id="ARBA00022801"/>
    </source>
</evidence>
<dbReference type="Pfam" id="PF00270">
    <property type="entry name" value="DEAD"/>
    <property type="match status" value="1"/>
</dbReference>
<feature type="region of interest" description="Disordered" evidence="13">
    <location>
        <begin position="1"/>
        <end position="58"/>
    </location>
</feature>
<dbReference type="InterPro" id="IPR000629">
    <property type="entry name" value="RNA-helicase_DEAD-box_CS"/>
</dbReference>
<protein>
    <recommendedName>
        <fullName evidence="11">peptidylprolyl isomerase</fullName>
        <ecNumber evidence="11">5.2.1.8</ecNumber>
    </recommendedName>
</protein>
<feature type="domain" description="PPIase FKBP-type" evidence="14">
    <location>
        <begin position="1733"/>
        <end position="1821"/>
    </location>
</feature>
<keyword evidence="11" id="KW-0413">Isomerase</keyword>
<keyword evidence="9" id="KW-0539">Nucleus</keyword>
<evidence type="ECO:0000256" key="3">
    <source>
        <dbReference type="ARBA" id="ARBA00022517"/>
    </source>
</evidence>
<feature type="coiled-coil region" evidence="12">
    <location>
        <begin position="446"/>
        <end position="480"/>
    </location>
</feature>
<evidence type="ECO:0000256" key="13">
    <source>
        <dbReference type="SAM" id="MobiDB-lite"/>
    </source>
</evidence>
<comment type="catalytic activity">
    <reaction evidence="11">
        <text>[protein]-peptidylproline (omega=180) = [protein]-peptidylproline (omega=0)</text>
        <dbReference type="Rhea" id="RHEA:16237"/>
        <dbReference type="Rhea" id="RHEA-COMP:10747"/>
        <dbReference type="Rhea" id="RHEA-COMP:10748"/>
        <dbReference type="ChEBI" id="CHEBI:83833"/>
        <dbReference type="ChEBI" id="CHEBI:83834"/>
        <dbReference type="EC" id="5.2.1.8"/>
    </reaction>
</comment>
<comment type="function">
    <text evidence="10">ATP-dependent RNA helicase required for 60S ribosomal subunit synthesis. Involved in efficient pre-rRNA processing, predominantly at site A3, which is necessary for the normal formation of 25S and 5.8S rRNAs.</text>
</comment>
<evidence type="ECO:0000256" key="2">
    <source>
        <dbReference type="ARBA" id="ARBA00009334"/>
    </source>
</evidence>
<dbReference type="EMBL" id="JABANP010000169">
    <property type="protein sequence ID" value="KAF4687907.1"/>
    <property type="molecule type" value="Genomic_DNA"/>
</dbReference>
<dbReference type="PROSITE" id="PS51192">
    <property type="entry name" value="HELICASE_ATP_BIND_1"/>
    <property type="match status" value="1"/>
</dbReference>
<evidence type="ECO:0000256" key="5">
    <source>
        <dbReference type="ARBA" id="ARBA00022741"/>
    </source>
</evidence>
<feature type="compositionally biased region" description="Basic and acidic residues" evidence="13">
    <location>
        <begin position="2003"/>
        <end position="2040"/>
    </location>
</feature>
<evidence type="ECO:0000259" key="15">
    <source>
        <dbReference type="PROSITE" id="PS51192"/>
    </source>
</evidence>
<evidence type="ECO:0000259" key="16">
    <source>
        <dbReference type="PROSITE" id="PS51194"/>
    </source>
</evidence>
<evidence type="ECO:0000256" key="7">
    <source>
        <dbReference type="ARBA" id="ARBA00022806"/>
    </source>
</evidence>
<keyword evidence="12" id="KW-0175">Coiled coil</keyword>
<feature type="compositionally biased region" description="Basic and acidic residues" evidence="13">
    <location>
        <begin position="647"/>
        <end position="753"/>
    </location>
</feature>
<feature type="domain" description="Helicase ATP-binding" evidence="15">
    <location>
        <begin position="898"/>
        <end position="1083"/>
    </location>
</feature>
<dbReference type="CDD" id="cd00268">
    <property type="entry name" value="DEADc"/>
    <property type="match status" value="1"/>
</dbReference>
<keyword evidence="11" id="KW-0697">Rotamase</keyword>
<comment type="similarity">
    <text evidence="2">Belongs to the DEAD box helicase family. DDX5/DBP2 subfamily.</text>
</comment>
<dbReference type="SUPFAM" id="SSF52540">
    <property type="entry name" value="P-loop containing nucleoside triphosphate hydrolases"/>
    <property type="match status" value="1"/>
</dbReference>
<keyword evidence="7" id="KW-0347">Helicase</keyword>
<dbReference type="GO" id="GO:0016787">
    <property type="term" value="F:hydrolase activity"/>
    <property type="evidence" value="ECO:0007669"/>
    <property type="project" value="UniProtKB-KW"/>
</dbReference>
<dbReference type="PROSITE" id="PS50059">
    <property type="entry name" value="FKBP_PPIASE"/>
    <property type="match status" value="1"/>
</dbReference>
<keyword evidence="3" id="KW-0690">Ribosome biogenesis</keyword>
<dbReference type="EC" id="5.2.1.8" evidence="11"/>
<feature type="region of interest" description="Disordered" evidence="13">
    <location>
        <begin position="408"/>
        <end position="427"/>
    </location>
</feature>
<evidence type="ECO:0000256" key="1">
    <source>
        <dbReference type="ARBA" id="ARBA00004604"/>
    </source>
</evidence>
<feature type="region of interest" description="Disordered" evidence="13">
    <location>
        <begin position="250"/>
        <end position="281"/>
    </location>
</feature>
<feature type="compositionally biased region" description="Basic residues" evidence="13">
    <location>
        <begin position="2150"/>
        <end position="2166"/>
    </location>
</feature>
<dbReference type="GO" id="GO:0003676">
    <property type="term" value="F:nucleic acid binding"/>
    <property type="evidence" value="ECO:0007669"/>
    <property type="project" value="InterPro"/>
</dbReference>
<feature type="region of interest" description="Disordered" evidence="13">
    <location>
        <begin position="175"/>
        <end position="198"/>
    </location>
</feature>
<dbReference type="CDD" id="cd18787">
    <property type="entry name" value="SF2_C_DEAD"/>
    <property type="match status" value="1"/>
</dbReference>
<evidence type="ECO:0000256" key="10">
    <source>
        <dbReference type="ARBA" id="ARBA00037449"/>
    </source>
</evidence>
<dbReference type="InterPro" id="IPR011545">
    <property type="entry name" value="DEAD/DEAH_box_helicase_dom"/>
</dbReference>
<feature type="compositionally biased region" description="Basic and acidic residues" evidence="13">
    <location>
        <begin position="1373"/>
        <end position="1384"/>
    </location>
</feature>
<feature type="compositionally biased region" description="Basic and acidic residues" evidence="13">
    <location>
        <begin position="1341"/>
        <end position="1353"/>
    </location>
</feature>
<feature type="region of interest" description="Disordered" evidence="13">
    <location>
        <begin position="294"/>
        <end position="313"/>
    </location>
</feature>
<evidence type="ECO:0000256" key="8">
    <source>
        <dbReference type="ARBA" id="ARBA00022840"/>
    </source>
</evidence>
<accession>A0A7J6NWH2</accession>
<keyword evidence="8" id="KW-0067">ATP-binding</keyword>
<dbReference type="OrthoDB" id="1902587at2759"/>
<feature type="region of interest" description="Disordered" evidence="13">
    <location>
        <begin position="1306"/>
        <end position="1384"/>
    </location>
</feature>
<evidence type="ECO:0000313" key="18">
    <source>
        <dbReference type="Proteomes" id="UP000541610"/>
    </source>
</evidence>
<dbReference type="GO" id="GO:0005524">
    <property type="term" value="F:ATP binding"/>
    <property type="evidence" value="ECO:0007669"/>
    <property type="project" value="UniProtKB-KW"/>
</dbReference>
<dbReference type="SMART" id="SM00490">
    <property type="entry name" value="HELICc"/>
    <property type="match status" value="1"/>
</dbReference>
<evidence type="ECO:0000259" key="14">
    <source>
        <dbReference type="PROSITE" id="PS50059"/>
    </source>
</evidence>
<feature type="compositionally biased region" description="Basic and acidic residues" evidence="13">
    <location>
        <begin position="594"/>
        <end position="616"/>
    </location>
</feature>
<feature type="compositionally biased region" description="Basic and acidic residues" evidence="13">
    <location>
        <begin position="250"/>
        <end position="277"/>
    </location>
</feature>
<sequence length="2194" mass="246593">MRHSDGMSSDVMLSGPSKLFAGPSGSLQDELNHILAREKDTVETQTEPLEQRSEQEELLEHRVQDLEELLSAEKEKTATLSKEVESVRAELRSAAADRQKALSEVQKEFARTQSELEGLREVKRKLEKELENRGTEARRIKEEYEIALERLRQELQDTREEACRSVEEQKMAAERLRKDLEDEKEKSEKNKENDAMAVEGLRKELGEVRYRVAELEQEVELKNRLVSEGENRMEEVSEWKVLVEKLSQELEESRRESSEREEQLRAVQKEVDHERGLSTRLNEQVQELQRQLEEVAEKSSNMEKTKELEEARDEVERLRVEVAGVRRDAEVHEERALRLARENERLETELEALSARVEEGGLVKARPSSEQDAFEEEVPQKPVIAFGEFAHVAEEPDASVFPHSESLETADEATRLSEPSGAAGESRGSIYHAASMKRLSRRFSSEDEALRELASAQAQIRNYKHEVERLTAALQYVEETIRKGKGDKLKFMQFIVPRPLGTPDVWLRLYLDARERDERLVESQKKSHEDSDGSMSEWIRSAGLSPRLKPSRLRRRLRNDGASFRSRLKFIRCFALEASDFIFSFIVTPMSESGPEKMAKRESVKQGEDTAAHAEDSGPSQQSKGCDVKAEDEWKGDSPKWSNEGGGHWERNDDYERNWEKNNGNDRWEKNDDGKEWGKNGEDEKWGKNGEDEKWGKNGEDEKWGKNGEDEKWGKNGNEDEKWGKNGDGEKWGKNGDGEKWGKNGNEDEKWGKKEPQWNWDYEKNRWVNADGEMRKEGESNDPAAGQQEHSGLRTLIERWGEGEGYCPVLPEIDWQRILPKFPPINKEFYREHPAVSSRSQLEVDVFRQTNKIHIVSGDNVAKPVTTFDEASFPSYLTKKLHTSYPNGQPTPIQAQVWPIALQGRDIVAIAETGSGKTLAYLLPAIVHLNNQPPVTIPGEPIVLVLAPTRELASQIAEEALYFGAAVRDDGAEALRVTSLTYLFGGVKKREQVEQMNRDVPDMIVATPGRLLDIVSDGGVCLRRVTFFVVDEADRMILLGFWKQVKTVSQQIRPDRQCIMLSATWPPEVRDCSLKLCRESPVHVNVGDISDNIDDSDPFNREKQRTARSVKQEIICVPRCDKFYHLLNELLPMCFKDHDNKKRDTKVLIFTSGKKSVDNLVGCLRKIGWPAVGIHSGKEQAEREWIFDQFKGRLNTEDHSRASRAEAVILVATDIMARGMDFVSVRYVINFDFPESCEDYIHRIGRTGRAGHQGYAYSYFSENDFWVAREMIPLLKESNVEIPPMMMKVAEDPAYWPRNARRGGYGGGGGSGSAGSSWQRDGNERGGSSSSGGDRWGSRGGDWKNNDRRDNGRDNWSNSGGNKRWDNSSGDGGGRDWKNDNRNSRGEYRLGSSPSYVALEDIITTCSAFRSYLEFLRHLHVLNAIWLMFCLTLPPLVYHGTSFSTTVKLAVCVISIAVASGIYVRYELAISRKLTGDSATEKLWNVMALVGLRSELPLDSLFIALCYEIHSGLCMAAAAGMAMSLLVGKRNVVGSNPGVQFLVVNCFLACSDCDRQLSAGLGFVAMDQFIIVEALWVKYSNSVSARVLECPGLRGATVSPSGVLDFKVISRMMFLTSPQLTVQLLFLSQRHTFSSRLIRAVVVVIAMIGIARGFICGRARFGDVVVLRRGGVLVALAVAIGMMRAQGIAECEVIDKKKFYASKRCAETEFRDGPKGLKYREVKIGEGKTATKGSLCTVHYEGKSLSGSRMECTFKNSLTGIRFYCGKRRSPQPTVAAFLNEGVVGMREGGHREMIVPPHMHYPERWPNRILIYEVSLMRVRGGEGNEEADAVEKEEFDNMPWLAKKANEFVVFLQSLFPPPPPTYQWSRPISERLGPQGRSLSVSDDDDESLGGYPRKGKGKGKGKAWSGVPYWKGKGYKGKGRYAALGKGKGWQDGQDRGANYWRGTGFYVAKNKGSPLRKGKGWRDEQDSGWRVGKGKGKGRSDDDASESDVGSGADEELGNDKRKQDEQDSPKALSEEKNRTRSADPGFEKDIERRGKGGKGRSYALGKGKGWQGEQDFPRKGKGKGYGFYVGHYPKGGKGYYTPWGKGKGYFPRWKGKGKGVAAQSDSESEAESDTEAMGKGGKGRYIALGKGKGRQDYQDFSRFGKGRGRGRAIGLSRRKEKGGDGVMRLPYGVKGFTMRQYLLGRGRG</sequence>
<feature type="compositionally biased region" description="Basic and acidic residues" evidence="13">
    <location>
        <begin position="626"/>
        <end position="638"/>
    </location>
</feature>
<dbReference type="GO" id="GO:0004386">
    <property type="term" value="F:helicase activity"/>
    <property type="evidence" value="ECO:0007669"/>
    <property type="project" value="UniProtKB-KW"/>
</dbReference>
<dbReference type="InterPro" id="IPR001179">
    <property type="entry name" value="PPIase_FKBP_dom"/>
</dbReference>
<organism evidence="17 18">
    <name type="scientific">Perkinsus olseni</name>
    <name type="common">Perkinsus atlanticus</name>
    <dbReference type="NCBI Taxonomy" id="32597"/>
    <lineage>
        <taxon>Eukaryota</taxon>
        <taxon>Sar</taxon>
        <taxon>Alveolata</taxon>
        <taxon>Perkinsozoa</taxon>
        <taxon>Perkinsea</taxon>
        <taxon>Perkinsida</taxon>
        <taxon>Perkinsidae</taxon>
        <taxon>Perkinsus</taxon>
    </lineage>
</organism>
<feature type="region of interest" description="Disordered" evidence="13">
    <location>
        <begin position="1956"/>
        <end position="2073"/>
    </location>
</feature>
<feature type="domain" description="Helicase C-terminal" evidence="16">
    <location>
        <begin position="1126"/>
        <end position="1290"/>
    </location>
</feature>
<reference evidence="17 18" key="1">
    <citation type="submission" date="2020-04" db="EMBL/GenBank/DDBJ databases">
        <title>Perkinsus olseni comparative genomics.</title>
        <authorList>
            <person name="Bogema D.R."/>
        </authorList>
    </citation>
    <scope>NUCLEOTIDE SEQUENCE [LARGE SCALE GENOMIC DNA]</scope>
    <source>
        <strain evidence="17">00978-12</strain>
    </source>
</reference>
<feature type="region of interest" description="Disordered" evidence="13">
    <location>
        <begin position="2101"/>
        <end position="2172"/>
    </location>
</feature>
<evidence type="ECO:0000313" key="17">
    <source>
        <dbReference type="EMBL" id="KAF4687907.1"/>
    </source>
</evidence>
<dbReference type="InterPro" id="IPR027417">
    <property type="entry name" value="P-loop_NTPase"/>
</dbReference>
<feature type="compositionally biased region" description="Basic and acidic residues" evidence="13">
    <location>
        <begin position="49"/>
        <end position="58"/>
    </location>
</feature>
<dbReference type="Proteomes" id="UP000541610">
    <property type="component" value="Unassembled WGS sequence"/>
</dbReference>
<dbReference type="Gene3D" id="3.40.50.300">
    <property type="entry name" value="P-loop containing nucleotide triphosphate hydrolases"/>
    <property type="match status" value="2"/>
</dbReference>
<dbReference type="SUPFAM" id="SSF54534">
    <property type="entry name" value="FKBP-like"/>
    <property type="match status" value="1"/>
</dbReference>
<evidence type="ECO:0000256" key="9">
    <source>
        <dbReference type="ARBA" id="ARBA00023242"/>
    </source>
</evidence>
<dbReference type="Pfam" id="PF00254">
    <property type="entry name" value="FKBP_C"/>
    <property type="match status" value="1"/>
</dbReference>
<dbReference type="PANTHER" id="PTHR47958">
    <property type="entry name" value="ATP-DEPENDENT RNA HELICASE DBP3"/>
    <property type="match status" value="1"/>
</dbReference>
<dbReference type="Pfam" id="PF00271">
    <property type="entry name" value="Helicase_C"/>
    <property type="match status" value="1"/>
</dbReference>
<dbReference type="SMART" id="SM00487">
    <property type="entry name" value="DEXDc"/>
    <property type="match status" value="1"/>
</dbReference>
<dbReference type="PROSITE" id="PS00039">
    <property type="entry name" value="DEAD_ATP_HELICASE"/>
    <property type="match status" value="1"/>
</dbReference>
<keyword evidence="6" id="KW-0378">Hydrolase</keyword>
<dbReference type="GO" id="GO:0003755">
    <property type="term" value="F:peptidyl-prolyl cis-trans isomerase activity"/>
    <property type="evidence" value="ECO:0007669"/>
    <property type="project" value="UniProtKB-KW"/>
</dbReference>
<proteinExistence type="inferred from homology"/>
<comment type="caution">
    <text evidence="17">The sequence shown here is derived from an EMBL/GenBank/DDBJ whole genome shotgun (WGS) entry which is preliminary data.</text>
</comment>
<dbReference type="InterPro" id="IPR046357">
    <property type="entry name" value="PPIase_dom_sf"/>
</dbReference>
<dbReference type="InterPro" id="IPR001650">
    <property type="entry name" value="Helicase_C-like"/>
</dbReference>
<evidence type="ECO:0000256" key="4">
    <source>
        <dbReference type="ARBA" id="ARBA00022552"/>
    </source>
</evidence>
<keyword evidence="5" id="KW-0547">Nucleotide-binding</keyword>
<gene>
    <name evidence="17" type="ORF">FOZ60_003341</name>
</gene>
<evidence type="ECO:0000256" key="12">
    <source>
        <dbReference type="SAM" id="Coils"/>
    </source>
</evidence>